<keyword evidence="3 8" id="KW-0378">Hydrolase</keyword>
<proteinExistence type="predicted"/>
<reference evidence="10 11" key="1">
    <citation type="journal article" date="2018" name="Mol. Plant">
        <title>The genome of Artemisia annua provides insight into the evolution of Asteraceae family and artemisinin biosynthesis.</title>
        <authorList>
            <person name="Shen Q."/>
            <person name="Zhang L."/>
            <person name="Liao Z."/>
            <person name="Wang S."/>
            <person name="Yan T."/>
            <person name="Shi P."/>
            <person name="Liu M."/>
            <person name="Fu X."/>
            <person name="Pan Q."/>
            <person name="Wang Y."/>
            <person name="Lv Z."/>
            <person name="Lu X."/>
            <person name="Zhang F."/>
            <person name="Jiang W."/>
            <person name="Ma Y."/>
            <person name="Chen M."/>
            <person name="Hao X."/>
            <person name="Li L."/>
            <person name="Tang Y."/>
            <person name="Lv G."/>
            <person name="Zhou Y."/>
            <person name="Sun X."/>
            <person name="Brodelius P.E."/>
            <person name="Rose J.K.C."/>
            <person name="Tang K."/>
        </authorList>
    </citation>
    <scope>NUCLEOTIDE SEQUENCE [LARGE SCALE GENOMIC DNA]</scope>
    <source>
        <strain evidence="11">cv. Huhao1</strain>
        <tissue evidence="10">Leaf</tissue>
    </source>
</reference>
<dbReference type="InterPro" id="IPR012334">
    <property type="entry name" value="Pectin_lyas_fold"/>
</dbReference>
<evidence type="ECO:0000256" key="4">
    <source>
        <dbReference type="ARBA" id="ARBA00023085"/>
    </source>
</evidence>
<feature type="domain" description="Pectinesterase catalytic" evidence="9">
    <location>
        <begin position="12"/>
        <end position="102"/>
    </location>
</feature>
<dbReference type="Proteomes" id="UP000245207">
    <property type="component" value="Unassembled WGS sequence"/>
</dbReference>
<dbReference type="PROSITE" id="PS00503">
    <property type="entry name" value="PECTINESTERASE_2"/>
    <property type="match status" value="1"/>
</dbReference>
<dbReference type="EMBL" id="PKPP01004577">
    <property type="protein sequence ID" value="PWA63731.1"/>
    <property type="molecule type" value="Genomic_DNA"/>
</dbReference>
<dbReference type="AlphaFoldDB" id="A0A2U1MR34"/>
<dbReference type="InterPro" id="IPR000070">
    <property type="entry name" value="Pectinesterase_cat"/>
</dbReference>
<dbReference type="GO" id="GO:0045490">
    <property type="term" value="P:pectin catabolic process"/>
    <property type="evidence" value="ECO:0007669"/>
    <property type="project" value="UniProtKB-UniRule"/>
</dbReference>
<evidence type="ECO:0000259" key="9">
    <source>
        <dbReference type="Pfam" id="PF01095"/>
    </source>
</evidence>
<dbReference type="PANTHER" id="PTHR31707">
    <property type="entry name" value="PECTINESTERASE"/>
    <property type="match status" value="1"/>
</dbReference>
<dbReference type="GO" id="GO:0042545">
    <property type="term" value="P:cell wall modification"/>
    <property type="evidence" value="ECO:0007669"/>
    <property type="project" value="UniProtKB-UniRule"/>
</dbReference>
<comment type="pathway">
    <text evidence="1 8">Glycan metabolism; pectin degradation; 2-dehydro-3-deoxy-D-gluconate from pectin: step 1/5.</text>
</comment>
<evidence type="ECO:0000256" key="1">
    <source>
        <dbReference type="ARBA" id="ARBA00005184"/>
    </source>
</evidence>
<name>A0A2U1MR34_ARTAN</name>
<evidence type="ECO:0000256" key="3">
    <source>
        <dbReference type="ARBA" id="ARBA00022801"/>
    </source>
</evidence>
<evidence type="ECO:0000256" key="2">
    <source>
        <dbReference type="ARBA" id="ARBA00013229"/>
    </source>
</evidence>
<evidence type="ECO:0000256" key="5">
    <source>
        <dbReference type="ARBA" id="ARBA00023316"/>
    </source>
</evidence>
<dbReference type="OrthoDB" id="2019149at2759"/>
<dbReference type="Gene3D" id="2.160.20.10">
    <property type="entry name" value="Single-stranded right-handed beta-helix, Pectin lyase-like"/>
    <property type="match status" value="1"/>
</dbReference>
<comment type="catalytic activity">
    <reaction evidence="6 8">
        <text>[(1-&gt;4)-alpha-D-galacturonosyl methyl ester](n) + n H2O = [(1-&gt;4)-alpha-D-galacturonosyl](n) + n methanol + n H(+)</text>
        <dbReference type="Rhea" id="RHEA:22380"/>
        <dbReference type="Rhea" id="RHEA-COMP:14570"/>
        <dbReference type="Rhea" id="RHEA-COMP:14573"/>
        <dbReference type="ChEBI" id="CHEBI:15377"/>
        <dbReference type="ChEBI" id="CHEBI:15378"/>
        <dbReference type="ChEBI" id="CHEBI:17790"/>
        <dbReference type="ChEBI" id="CHEBI:140522"/>
        <dbReference type="ChEBI" id="CHEBI:140523"/>
        <dbReference type="EC" id="3.1.1.11"/>
    </reaction>
</comment>
<accession>A0A2U1MR34</accession>
<dbReference type="SUPFAM" id="SSF51126">
    <property type="entry name" value="Pectin lyase-like"/>
    <property type="match status" value="1"/>
</dbReference>
<gene>
    <name evidence="10" type="ORF">CTI12_AA350800</name>
</gene>
<dbReference type="GO" id="GO:0030599">
    <property type="term" value="F:pectinesterase activity"/>
    <property type="evidence" value="ECO:0007669"/>
    <property type="project" value="UniProtKB-UniRule"/>
</dbReference>
<dbReference type="EC" id="3.1.1.11" evidence="2 8"/>
<evidence type="ECO:0000256" key="6">
    <source>
        <dbReference type="ARBA" id="ARBA00047928"/>
    </source>
</evidence>
<keyword evidence="11" id="KW-1185">Reference proteome</keyword>
<evidence type="ECO:0000256" key="7">
    <source>
        <dbReference type="PROSITE-ProRule" id="PRU10040"/>
    </source>
</evidence>
<dbReference type="UniPathway" id="UPA00545">
    <property type="reaction ID" value="UER00823"/>
</dbReference>
<dbReference type="Pfam" id="PF01095">
    <property type="entry name" value="Pectinesterase"/>
    <property type="match status" value="1"/>
</dbReference>
<dbReference type="STRING" id="35608.A0A2U1MR34"/>
<protein>
    <recommendedName>
        <fullName evidence="2 8">Pectinesterase</fullName>
        <ecNumber evidence="2 8">3.1.1.11</ecNumber>
    </recommendedName>
</protein>
<comment type="caution">
    <text evidence="10">The sequence shown here is derived from an EMBL/GenBank/DDBJ whole genome shotgun (WGS) entry which is preliminary data.</text>
</comment>
<feature type="active site" evidence="7">
    <location>
        <position position="84"/>
    </location>
</feature>
<dbReference type="InterPro" id="IPR033131">
    <property type="entry name" value="Pectinesterase_Asp_AS"/>
</dbReference>
<organism evidence="10 11">
    <name type="scientific">Artemisia annua</name>
    <name type="common">Sweet wormwood</name>
    <dbReference type="NCBI Taxonomy" id="35608"/>
    <lineage>
        <taxon>Eukaryota</taxon>
        <taxon>Viridiplantae</taxon>
        <taxon>Streptophyta</taxon>
        <taxon>Embryophyta</taxon>
        <taxon>Tracheophyta</taxon>
        <taxon>Spermatophyta</taxon>
        <taxon>Magnoliopsida</taxon>
        <taxon>eudicotyledons</taxon>
        <taxon>Gunneridae</taxon>
        <taxon>Pentapetalae</taxon>
        <taxon>asterids</taxon>
        <taxon>campanulids</taxon>
        <taxon>Asterales</taxon>
        <taxon>Asteraceae</taxon>
        <taxon>Asteroideae</taxon>
        <taxon>Anthemideae</taxon>
        <taxon>Artemisiinae</taxon>
        <taxon>Artemisia</taxon>
    </lineage>
</organism>
<sequence>MLETAKADELKVSATFQVYGHGFIARDMMFKNTAWRACFRLLALVSGSDQSVFYHHSFEGYQDTILTYNSRQFYEECQICGTVDFIFGARVAFQNCEIPLKTNYGRRISGDCSWKEDSLNHGVNLPRVTFMGKQLAM</sequence>
<keyword evidence="5" id="KW-0961">Cell wall biogenesis/degradation</keyword>
<evidence type="ECO:0000313" key="11">
    <source>
        <dbReference type="Proteomes" id="UP000245207"/>
    </source>
</evidence>
<keyword evidence="4 8" id="KW-0063">Aspartyl esterase</keyword>
<dbReference type="InterPro" id="IPR011050">
    <property type="entry name" value="Pectin_lyase_fold/virulence"/>
</dbReference>
<evidence type="ECO:0000256" key="8">
    <source>
        <dbReference type="RuleBase" id="RU000589"/>
    </source>
</evidence>
<evidence type="ECO:0000313" key="10">
    <source>
        <dbReference type="EMBL" id="PWA63731.1"/>
    </source>
</evidence>